<organism evidence="3 4">
    <name type="scientific">Caenimonas koreensis DSM 17982</name>
    <dbReference type="NCBI Taxonomy" id="1121255"/>
    <lineage>
        <taxon>Bacteria</taxon>
        <taxon>Pseudomonadati</taxon>
        <taxon>Pseudomonadota</taxon>
        <taxon>Betaproteobacteria</taxon>
        <taxon>Burkholderiales</taxon>
        <taxon>Comamonadaceae</taxon>
        <taxon>Caenimonas</taxon>
    </lineage>
</organism>
<reference evidence="3 4" key="1">
    <citation type="submission" date="2019-11" db="EMBL/GenBank/DDBJ databases">
        <title>Caenimonas koreensis gen. nov., sp. nov., isolated from activated sludge.</title>
        <authorList>
            <person name="Seung H.R."/>
        </authorList>
    </citation>
    <scope>NUCLEOTIDE SEQUENCE [LARGE SCALE GENOMIC DNA]</scope>
    <source>
        <strain evidence="3 4">EMB320</strain>
    </source>
</reference>
<dbReference type="RefSeq" id="WP_153583595.1">
    <property type="nucleotide sequence ID" value="NZ_WJBU01000002.1"/>
</dbReference>
<name>A0A844AV45_9BURK</name>
<dbReference type="InterPro" id="IPR043605">
    <property type="entry name" value="DUF883_C"/>
</dbReference>
<dbReference type="EMBL" id="WJBU01000002">
    <property type="protein sequence ID" value="MRD46258.1"/>
    <property type="molecule type" value="Genomic_DNA"/>
</dbReference>
<proteinExistence type="predicted"/>
<gene>
    <name evidence="3" type="ORF">GHT07_03135</name>
</gene>
<comment type="caution">
    <text evidence="3">The sequence shown here is derived from an EMBL/GenBank/DDBJ whole genome shotgun (WGS) entry which is preliminary data.</text>
</comment>
<protein>
    <recommendedName>
        <fullName evidence="2">DUF883 domain-containing protein</fullName>
    </recommendedName>
</protein>
<feature type="domain" description="DUF883" evidence="2">
    <location>
        <begin position="44"/>
        <end position="74"/>
    </location>
</feature>
<dbReference type="AlphaFoldDB" id="A0A844AV45"/>
<keyword evidence="4" id="KW-1185">Reference proteome</keyword>
<dbReference type="Proteomes" id="UP000487350">
    <property type="component" value="Unassembled WGS sequence"/>
</dbReference>
<evidence type="ECO:0000313" key="4">
    <source>
        <dbReference type="Proteomes" id="UP000487350"/>
    </source>
</evidence>
<evidence type="ECO:0000259" key="2">
    <source>
        <dbReference type="Pfam" id="PF19029"/>
    </source>
</evidence>
<dbReference type="Pfam" id="PF19029">
    <property type="entry name" value="DUF883_C"/>
    <property type="match status" value="1"/>
</dbReference>
<evidence type="ECO:0000256" key="1">
    <source>
        <dbReference type="SAM" id="Phobius"/>
    </source>
</evidence>
<keyword evidence="1" id="KW-0472">Membrane</keyword>
<dbReference type="OrthoDB" id="8912292at2"/>
<sequence length="81" mass="8705">MTNTKELASTALDAASDKIRDLRVGARDLAHRGANNLGNYTQATTRYVSERPLQSALIAAAVGAAIAGLVIALRRSENRYY</sequence>
<keyword evidence="1" id="KW-0812">Transmembrane</keyword>
<evidence type="ECO:0000313" key="3">
    <source>
        <dbReference type="EMBL" id="MRD46258.1"/>
    </source>
</evidence>
<accession>A0A844AV45</accession>
<keyword evidence="1" id="KW-1133">Transmembrane helix</keyword>
<feature type="transmembrane region" description="Helical" evidence="1">
    <location>
        <begin position="53"/>
        <end position="73"/>
    </location>
</feature>